<feature type="region of interest" description="Disordered" evidence="1">
    <location>
        <begin position="1"/>
        <end position="26"/>
    </location>
</feature>
<name>A0A8S3XVA0_PARAO</name>
<proteinExistence type="predicted"/>
<gene>
    <name evidence="2" type="ORF">PAPOLLO_LOCUS22469</name>
</gene>
<comment type="caution">
    <text evidence="2">The sequence shown here is derived from an EMBL/GenBank/DDBJ whole genome shotgun (WGS) entry which is preliminary data.</text>
</comment>
<keyword evidence="3" id="KW-1185">Reference proteome</keyword>
<reference evidence="2" key="1">
    <citation type="submission" date="2021-04" db="EMBL/GenBank/DDBJ databases">
        <authorList>
            <person name="Tunstrom K."/>
        </authorList>
    </citation>
    <scope>NUCLEOTIDE SEQUENCE</scope>
</reference>
<dbReference type="EMBL" id="CAJQZP010001376">
    <property type="protein sequence ID" value="CAG5042619.1"/>
    <property type="molecule type" value="Genomic_DNA"/>
</dbReference>
<feature type="compositionally biased region" description="Polar residues" evidence="1">
    <location>
        <begin position="47"/>
        <end position="61"/>
    </location>
</feature>
<organism evidence="2 3">
    <name type="scientific">Parnassius apollo</name>
    <name type="common">Apollo butterfly</name>
    <name type="synonym">Papilio apollo</name>
    <dbReference type="NCBI Taxonomy" id="110799"/>
    <lineage>
        <taxon>Eukaryota</taxon>
        <taxon>Metazoa</taxon>
        <taxon>Ecdysozoa</taxon>
        <taxon>Arthropoda</taxon>
        <taxon>Hexapoda</taxon>
        <taxon>Insecta</taxon>
        <taxon>Pterygota</taxon>
        <taxon>Neoptera</taxon>
        <taxon>Endopterygota</taxon>
        <taxon>Lepidoptera</taxon>
        <taxon>Glossata</taxon>
        <taxon>Ditrysia</taxon>
        <taxon>Papilionoidea</taxon>
        <taxon>Papilionidae</taxon>
        <taxon>Parnassiinae</taxon>
        <taxon>Parnassini</taxon>
        <taxon>Parnassius</taxon>
        <taxon>Parnassius</taxon>
    </lineage>
</organism>
<feature type="region of interest" description="Disordered" evidence="1">
    <location>
        <begin position="47"/>
        <end position="83"/>
    </location>
</feature>
<accession>A0A8S3XVA0</accession>
<dbReference type="Proteomes" id="UP000691718">
    <property type="component" value="Unassembled WGS sequence"/>
</dbReference>
<dbReference type="AlphaFoldDB" id="A0A8S3XVA0"/>
<protein>
    <submittedName>
        <fullName evidence="2">(apollo) hypothetical protein</fullName>
    </submittedName>
</protein>
<evidence type="ECO:0000313" key="2">
    <source>
        <dbReference type="EMBL" id="CAG5042619.1"/>
    </source>
</evidence>
<evidence type="ECO:0000256" key="1">
    <source>
        <dbReference type="SAM" id="MobiDB-lite"/>
    </source>
</evidence>
<feature type="compositionally biased region" description="Low complexity" evidence="1">
    <location>
        <begin position="70"/>
        <end position="83"/>
    </location>
</feature>
<feature type="compositionally biased region" description="Low complexity" evidence="1">
    <location>
        <begin position="9"/>
        <end position="26"/>
    </location>
</feature>
<evidence type="ECO:0000313" key="3">
    <source>
        <dbReference type="Proteomes" id="UP000691718"/>
    </source>
</evidence>
<sequence length="159" mass="17581">MTSFLVHQPPSRTPTSTLPSISSTSTLTSPYEYQISRTPILNLPTNQSISSTALPNSQGQGPQLVKYSKHSSSGSCGSRSGPKKVTMLRSLIVKRSKNNLQNIPPNEEHLSPEEKYISPEEQNDVPRIDPSFIQDDLMDISQEGNTDHIVSFINNFIPE</sequence>